<dbReference type="PANTHER" id="PTHR42914:SF1">
    <property type="entry name" value="7-CYANO-7-DEAZAGUANINE SYNTHASE"/>
    <property type="match status" value="1"/>
</dbReference>
<dbReference type="AlphaFoldDB" id="A0A1M6DGX9"/>
<dbReference type="GO" id="GO:0008270">
    <property type="term" value="F:zinc ion binding"/>
    <property type="evidence" value="ECO:0007669"/>
    <property type="project" value="UniProtKB-UniRule"/>
</dbReference>
<dbReference type="GO" id="GO:0005524">
    <property type="term" value="F:ATP binding"/>
    <property type="evidence" value="ECO:0007669"/>
    <property type="project" value="UniProtKB-UniRule"/>
</dbReference>
<organism evidence="11 12">
    <name type="scientific">Desulfofundulus thermosubterraneus DSM 16057</name>
    <dbReference type="NCBI Taxonomy" id="1121432"/>
    <lineage>
        <taxon>Bacteria</taxon>
        <taxon>Bacillati</taxon>
        <taxon>Bacillota</taxon>
        <taxon>Clostridia</taxon>
        <taxon>Eubacteriales</taxon>
        <taxon>Peptococcaceae</taxon>
        <taxon>Desulfofundulus</taxon>
    </lineage>
</organism>
<keyword evidence="12" id="KW-1185">Reference proteome</keyword>
<dbReference type="PIRSF" id="PIRSF006293">
    <property type="entry name" value="ExsB"/>
    <property type="match status" value="1"/>
</dbReference>
<evidence type="ECO:0000313" key="11">
    <source>
        <dbReference type="EMBL" id="SHI72442.1"/>
    </source>
</evidence>
<accession>A0A1M6DGX9</accession>
<evidence type="ECO:0000256" key="4">
    <source>
        <dbReference type="ARBA" id="ARBA00022741"/>
    </source>
</evidence>
<comment type="pathway">
    <text evidence="1 10">Purine metabolism; 7-cyano-7-deazaguanine biosynthesis.</text>
</comment>
<comment type="function">
    <text evidence="10">Catalyzes the ATP-dependent conversion of 7-carboxy-7-deazaguanine (CDG) to 7-cyano-7-deazaguanine (preQ(0)).</text>
</comment>
<dbReference type="EMBL" id="FQZM01000010">
    <property type="protein sequence ID" value="SHI72442.1"/>
    <property type="molecule type" value="Genomic_DNA"/>
</dbReference>
<protein>
    <recommendedName>
        <fullName evidence="8 10">7-cyano-7-deazaguanine synthase</fullName>
        <ecNumber evidence="8 10">6.3.4.20</ecNumber>
    </recommendedName>
    <alternativeName>
        <fullName evidence="10">7-cyano-7-carbaguanine synthase</fullName>
    </alternativeName>
    <alternativeName>
        <fullName evidence="10">PreQ(0) synthase</fullName>
    </alternativeName>
    <alternativeName>
        <fullName evidence="10">Queuosine biosynthesis protein QueC</fullName>
    </alternativeName>
</protein>
<dbReference type="Proteomes" id="UP000184529">
    <property type="component" value="Unassembled WGS sequence"/>
</dbReference>
<comment type="similarity">
    <text evidence="7 10">Belongs to the QueC family.</text>
</comment>
<keyword evidence="5 10" id="KW-0862">Zinc</keyword>
<evidence type="ECO:0000313" key="12">
    <source>
        <dbReference type="Proteomes" id="UP000184529"/>
    </source>
</evidence>
<comment type="cofactor">
    <cofactor evidence="10">
        <name>Zn(2+)</name>
        <dbReference type="ChEBI" id="CHEBI:29105"/>
    </cofactor>
    <text evidence="10">Binds 1 zinc ion per subunit.</text>
</comment>
<keyword evidence="10" id="KW-0671">Queuosine biosynthesis</keyword>
<keyword evidence="6 10" id="KW-0067">ATP-binding</keyword>
<dbReference type="GO" id="GO:0008616">
    <property type="term" value="P:tRNA queuosine(34) biosynthetic process"/>
    <property type="evidence" value="ECO:0007669"/>
    <property type="project" value="UniProtKB-UniRule"/>
</dbReference>
<dbReference type="STRING" id="1121432.SAMN02745219_00908"/>
<dbReference type="NCBIfam" id="TIGR00364">
    <property type="entry name" value="7-cyano-7-deazaguanine synthase QueC"/>
    <property type="match status" value="1"/>
</dbReference>
<dbReference type="HAMAP" id="MF_01633">
    <property type="entry name" value="QueC"/>
    <property type="match status" value="1"/>
</dbReference>
<dbReference type="RefSeq" id="WP_072867574.1">
    <property type="nucleotide sequence ID" value="NZ_FQZM01000010.1"/>
</dbReference>
<reference evidence="12" key="1">
    <citation type="submission" date="2016-11" db="EMBL/GenBank/DDBJ databases">
        <authorList>
            <person name="Varghese N."/>
            <person name="Submissions S."/>
        </authorList>
    </citation>
    <scope>NUCLEOTIDE SEQUENCE [LARGE SCALE GENOMIC DNA]</scope>
    <source>
        <strain evidence="12">DSM 16057</strain>
    </source>
</reference>
<name>A0A1M6DGX9_9FIRM</name>
<proteinExistence type="inferred from homology"/>
<feature type="binding site" evidence="10">
    <location>
        <position position="206"/>
    </location>
    <ligand>
        <name>Zn(2+)</name>
        <dbReference type="ChEBI" id="CHEBI:29105"/>
    </ligand>
</feature>
<feature type="binding site" evidence="10">
    <location>
        <position position="192"/>
    </location>
    <ligand>
        <name>Zn(2+)</name>
        <dbReference type="ChEBI" id="CHEBI:29105"/>
    </ligand>
</feature>
<evidence type="ECO:0000256" key="9">
    <source>
        <dbReference type="ARBA" id="ARBA00047890"/>
    </source>
</evidence>
<keyword evidence="2 10" id="KW-0436">Ligase</keyword>
<dbReference type="Gene3D" id="3.40.50.620">
    <property type="entry name" value="HUPs"/>
    <property type="match status" value="1"/>
</dbReference>
<dbReference type="SUPFAM" id="SSF52402">
    <property type="entry name" value="Adenine nucleotide alpha hydrolases-like"/>
    <property type="match status" value="1"/>
</dbReference>
<evidence type="ECO:0000256" key="10">
    <source>
        <dbReference type="HAMAP-Rule" id="MF_01633"/>
    </source>
</evidence>
<keyword evidence="3 10" id="KW-0479">Metal-binding</keyword>
<evidence type="ECO:0000256" key="3">
    <source>
        <dbReference type="ARBA" id="ARBA00022723"/>
    </source>
</evidence>
<evidence type="ECO:0000256" key="5">
    <source>
        <dbReference type="ARBA" id="ARBA00022833"/>
    </source>
</evidence>
<dbReference type="EC" id="6.3.4.20" evidence="8 10"/>
<comment type="subunit">
    <text evidence="10">Homodimer.</text>
</comment>
<dbReference type="CDD" id="cd01995">
    <property type="entry name" value="QueC-like"/>
    <property type="match status" value="1"/>
</dbReference>
<dbReference type="UniPathway" id="UPA00391"/>
<evidence type="ECO:0000256" key="2">
    <source>
        <dbReference type="ARBA" id="ARBA00022598"/>
    </source>
</evidence>
<comment type="catalytic activity">
    <reaction evidence="9 10">
        <text>7-carboxy-7-carbaguanine + NH4(+) + 2 ATP = 7-cyano-7-carbaguanine + 2 AMP + 2 diphosphate + 2 H(+)</text>
        <dbReference type="Rhea" id="RHEA:27982"/>
        <dbReference type="ChEBI" id="CHEBI:15378"/>
        <dbReference type="ChEBI" id="CHEBI:28938"/>
        <dbReference type="ChEBI" id="CHEBI:30616"/>
        <dbReference type="ChEBI" id="CHEBI:33019"/>
        <dbReference type="ChEBI" id="CHEBI:45075"/>
        <dbReference type="ChEBI" id="CHEBI:61036"/>
        <dbReference type="ChEBI" id="CHEBI:456215"/>
        <dbReference type="EC" id="6.3.4.20"/>
    </reaction>
</comment>
<dbReference type="InterPro" id="IPR018317">
    <property type="entry name" value="QueC"/>
</dbReference>
<feature type="binding site" evidence="10">
    <location>
        <begin position="7"/>
        <end position="17"/>
    </location>
    <ligand>
        <name>ATP</name>
        <dbReference type="ChEBI" id="CHEBI:30616"/>
    </ligand>
</feature>
<dbReference type="InterPro" id="IPR014729">
    <property type="entry name" value="Rossmann-like_a/b/a_fold"/>
</dbReference>
<dbReference type="PANTHER" id="PTHR42914">
    <property type="entry name" value="7-CYANO-7-DEAZAGUANINE SYNTHASE"/>
    <property type="match status" value="1"/>
</dbReference>
<feature type="binding site" evidence="10">
    <location>
        <position position="200"/>
    </location>
    <ligand>
        <name>Zn(2+)</name>
        <dbReference type="ChEBI" id="CHEBI:29105"/>
    </ligand>
</feature>
<evidence type="ECO:0000256" key="6">
    <source>
        <dbReference type="ARBA" id="ARBA00022840"/>
    </source>
</evidence>
<evidence type="ECO:0000256" key="7">
    <source>
        <dbReference type="ARBA" id="ARBA00037993"/>
    </source>
</evidence>
<evidence type="ECO:0000256" key="1">
    <source>
        <dbReference type="ARBA" id="ARBA00005061"/>
    </source>
</evidence>
<dbReference type="GO" id="GO:0016879">
    <property type="term" value="F:ligase activity, forming carbon-nitrogen bonds"/>
    <property type="evidence" value="ECO:0007669"/>
    <property type="project" value="UniProtKB-UniRule"/>
</dbReference>
<dbReference type="Pfam" id="PF06508">
    <property type="entry name" value="QueC"/>
    <property type="match status" value="1"/>
</dbReference>
<keyword evidence="4 10" id="KW-0547">Nucleotide-binding</keyword>
<dbReference type="OrthoDB" id="9789567at2"/>
<gene>
    <name evidence="10" type="primary">queC</name>
    <name evidence="11" type="ORF">SAMN02745219_00908</name>
</gene>
<evidence type="ECO:0000256" key="8">
    <source>
        <dbReference type="ARBA" id="ARBA00039149"/>
    </source>
</evidence>
<sequence>MKSIVLLSGGLDSTVSMAQALREGEVELCLTMDYGQRAAAREIAAASALAAYYKLAHRVIQLPFLGEVTTTSLVNRKETIPEPAEEFLDDPQQATATAAAVWVPNRNGLFINIAACFAEALGCEQVVTGFNREEAATFPDNSFDFLEAINSSLAYSTASGVRVVSYTARLNKAEIVRLGQRLGVPWHLIWSCYYGGETMCGRCESCRRLCRAMAAAGLEDWVRR</sequence>
<feature type="binding site" evidence="10">
    <location>
        <position position="203"/>
    </location>
    <ligand>
        <name>Zn(2+)</name>
        <dbReference type="ChEBI" id="CHEBI:29105"/>
    </ligand>
</feature>